<reference evidence="2 3" key="1">
    <citation type="journal article" date="2017" name="Environ. Microbiol.">
        <title>Decay of the glycolytic pathway and adaptation to intranuclear parasitism within Enterocytozoonidae microsporidia.</title>
        <authorList>
            <person name="Wiredu Boakye D."/>
            <person name="Jaroenlak P."/>
            <person name="Prachumwat A."/>
            <person name="Williams T.A."/>
            <person name="Bateman K.S."/>
            <person name="Itsathitphaisarn O."/>
            <person name="Sritunyalucksana K."/>
            <person name="Paszkiewicz K.H."/>
            <person name="Moore K.A."/>
            <person name="Stentiford G.D."/>
            <person name="Williams B.A."/>
        </authorList>
    </citation>
    <scope>NUCLEOTIDE SEQUENCE [LARGE SCALE GENOMIC DNA]</scope>
    <source>
        <strain evidence="2 3">TH1</strain>
    </source>
</reference>
<keyword evidence="1" id="KW-0732">Signal</keyword>
<organism evidence="2 3">
    <name type="scientific">Ecytonucleospora hepatopenaei</name>
    <dbReference type="NCBI Taxonomy" id="646526"/>
    <lineage>
        <taxon>Eukaryota</taxon>
        <taxon>Fungi</taxon>
        <taxon>Fungi incertae sedis</taxon>
        <taxon>Microsporidia</taxon>
        <taxon>Enterocytozoonidae</taxon>
        <taxon>Ecytonucleospora</taxon>
    </lineage>
</organism>
<dbReference type="EMBL" id="MNPJ01000004">
    <property type="protein sequence ID" value="OQS55688.1"/>
    <property type="molecule type" value="Genomic_DNA"/>
</dbReference>
<dbReference type="VEuPathDB" id="MicrosporidiaDB:EHP00_1595"/>
<accession>A0A1W0E8Y3</accession>
<feature type="signal peptide" evidence="1">
    <location>
        <begin position="1"/>
        <end position="17"/>
    </location>
</feature>
<evidence type="ECO:0000256" key="1">
    <source>
        <dbReference type="SAM" id="SignalP"/>
    </source>
</evidence>
<evidence type="ECO:0000313" key="2">
    <source>
        <dbReference type="EMBL" id="OQS55688.1"/>
    </source>
</evidence>
<gene>
    <name evidence="2" type="ORF">EHP00_1595</name>
</gene>
<keyword evidence="3" id="KW-1185">Reference proteome</keyword>
<dbReference type="Proteomes" id="UP000192758">
    <property type="component" value="Unassembled WGS sequence"/>
</dbReference>
<feature type="chain" id="PRO_5012845414" evidence="1">
    <location>
        <begin position="18"/>
        <end position="328"/>
    </location>
</feature>
<sequence>MFKTIIYFLLYTTEILSVEIKTTEDFEFFEEYTIKNVTDLNKQDLKDKKSGFYKMIQSIDNDNNIEAFSVFDFMINEEKHSFLVTKEFKLKNNSKLKNKAGSYKYCTLNNEEDDFTNDNFSFTSESVKYKVMDDKYNEKYNLFFVRKRNVPKEINTKNEFIYDYYFDYGIINSSDSSENSTEKNRVCNSDVKIINPLYKAYADSLNNFNIYREHNVFKVGKQNKSDVVVVNEINLKKETGYGGYNKITYDMRNKGEMSNLRECYDTKLTMIIFMDFKKFISFINQKDDSVIKFKVKCKLEANEGKKIYFSDRFQKNLVNDIEENFNNC</sequence>
<comment type="caution">
    <text evidence="2">The sequence shown here is derived from an EMBL/GenBank/DDBJ whole genome shotgun (WGS) entry which is preliminary data.</text>
</comment>
<dbReference type="AlphaFoldDB" id="A0A1W0E8Y3"/>
<evidence type="ECO:0000313" key="3">
    <source>
        <dbReference type="Proteomes" id="UP000192758"/>
    </source>
</evidence>
<protein>
    <submittedName>
        <fullName evidence="2">Uncharacterized protein</fullName>
    </submittedName>
</protein>
<name>A0A1W0E8Y3_9MICR</name>
<proteinExistence type="predicted"/>